<dbReference type="InterPro" id="IPR003787">
    <property type="entry name" value="Sulphur_relay_DsrE/F-like"/>
</dbReference>
<dbReference type="Gene3D" id="3.40.1260.10">
    <property type="entry name" value="DsrEFH-like"/>
    <property type="match status" value="2"/>
</dbReference>
<dbReference type="Proteomes" id="UP001208689">
    <property type="component" value="Chromosome"/>
</dbReference>
<gene>
    <name evidence="1" type="ORF">NEF87_001908</name>
</gene>
<evidence type="ECO:0000313" key="1">
    <source>
        <dbReference type="EMBL" id="UYP45623.1"/>
    </source>
</evidence>
<dbReference type="SUPFAM" id="SSF75169">
    <property type="entry name" value="DsrEFH-like"/>
    <property type="match status" value="2"/>
</dbReference>
<dbReference type="EMBL" id="CP104013">
    <property type="protein sequence ID" value="UYP45623.1"/>
    <property type="molecule type" value="Genomic_DNA"/>
</dbReference>
<evidence type="ECO:0000313" key="2">
    <source>
        <dbReference type="Proteomes" id="UP001208689"/>
    </source>
</evidence>
<dbReference type="PANTHER" id="PTHR34874">
    <property type="entry name" value="PROTEIN YCHN"/>
    <property type="match status" value="1"/>
</dbReference>
<sequence length="390" mass="45101">MSNSLFFLFSEKISPERLEWISLIQNFSKNTLTIGITGDALYSFTDQSLFPEWESIIRNQRCNIHLDQWEAEIRGITIKSLTKNYKISSLTNIKLSKNIKIGFWDAILQLEEFRNFKDNYMGFLQMKGPYMSRNSVYAVNFLESSLKNKKKAQLLCYLDGVHTGHINQAPSEFENIGRLISMYTDPQTHNNQIMETLACSRCCIARGYGEINQNNEEYKAKSVIDGFRICNLNEIVDQFERSSPIFAPNVGMWINSTEKKFISSPEILLMMTHTPYQEEFTFGGLSFAMACANHGIHVSILFVEDGIYNLVGEHKIHSQDHVFNIQEIVDVTWEMDKIDYYIYTPSILRRNVSINGYLNFVNPLSTEELQLLISKHTNQENSNMGRIIFF</sequence>
<dbReference type="PANTHER" id="PTHR34874:SF1">
    <property type="entry name" value="PROTEIN YCHN"/>
    <property type="match status" value="1"/>
</dbReference>
<dbReference type="InterPro" id="IPR027396">
    <property type="entry name" value="DsrEFH-like"/>
</dbReference>
<keyword evidence="2" id="KW-1185">Reference proteome</keyword>
<reference evidence="1" key="1">
    <citation type="submission" date="2022-09" db="EMBL/GenBank/DDBJ databases">
        <title>Actin cytoskeleton and complex cell architecture in an #Asgard archaeon.</title>
        <authorList>
            <person name="Ponce Toledo R.I."/>
            <person name="Schleper C."/>
            <person name="Rodrigues Oliveira T."/>
            <person name="Wollweber F."/>
            <person name="Xu J."/>
            <person name="Rittmann S."/>
            <person name="Klingl A."/>
            <person name="Pilhofer M."/>
        </authorList>
    </citation>
    <scope>NUCLEOTIDE SEQUENCE</scope>
    <source>
        <strain evidence="1">B-35</strain>
    </source>
</reference>
<name>A0ABY6HQ32_9ARCH</name>
<accession>A0ABY6HQ32</accession>
<proteinExistence type="predicted"/>
<dbReference type="Pfam" id="PF02635">
    <property type="entry name" value="DsrE"/>
    <property type="match status" value="1"/>
</dbReference>
<organism evidence="1 2">
    <name type="scientific">Candidatus Lokiarchaeum ossiferum</name>
    <dbReference type="NCBI Taxonomy" id="2951803"/>
    <lineage>
        <taxon>Archaea</taxon>
        <taxon>Promethearchaeati</taxon>
        <taxon>Promethearchaeota</taxon>
        <taxon>Promethearchaeia</taxon>
        <taxon>Promethearchaeales</taxon>
        <taxon>Promethearchaeaceae</taxon>
        <taxon>Candidatus Lokiarchaeum</taxon>
    </lineage>
</organism>
<protein>
    <submittedName>
        <fullName evidence="1">Uncharacterized protein</fullName>
    </submittedName>
</protein>